<dbReference type="PROSITE" id="PS51220">
    <property type="entry name" value="NIDO"/>
    <property type="match status" value="1"/>
</dbReference>
<evidence type="ECO:0000256" key="8">
    <source>
        <dbReference type="SAM" id="Phobius"/>
    </source>
</evidence>
<feature type="region of interest" description="Disordered" evidence="7">
    <location>
        <begin position="823"/>
        <end position="898"/>
    </location>
</feature>
<feature type="region of interest" description="Disordered" evidence="7">
    <location>
        <begin position="291"/>
        <end position="402"/>
    </location>
</feature>
<feature type="compositionally biased region" description="Polar residues" evidence="7">
    <location>
        <begin position="428"/>
        <end position="460"/>
    </location>
</feature>
<organism evidence="13 14">
    <name type="scientific">Peromyscus maniculatus bairdii</name>
    <name type="common">Prairie deer mouse</name>
    <dbReference type="NCBI Taxonomy" id="230844"/>
    <lineage>
        <taxon>Eukaryota</taxon>
        <taxon>Metazoa</taxon>
        <taxon>Chordata</taxon>
        <taxon>Craniata</taxon>
        <taxon>Vertebrata</taxon>
        <taxon>Euteleostomi</taxon>
        <taxon>Mammalia</taxon>
        <taxon>Eutheria</taxon>
        <taxon>Euarchontoglires</taxon>
        <taxon>Glires</taxon>
        <taxon>Rodentia</taxon>
        <taxon>Myomorpha</taxon>
        <taxon>Muroidea</taxon>
        <taxon>Cricetidae</taxon>
        <taxon>Neotominae</taxon>
        <taxon>Peromyscus</taxon>
    </lineage>
</organism>
<keyword evidence="3 8" id="KW-1133">Transmembrane helix</keyword>
<feature type="compositionally biased region" description="Low complexity" evidence="7">
    <location>
        <begin position="1"/>
        <end position="13"/>
    </location>
</feature>
<dbReference type="InterPro" id="IPR003886">
    <property type="entry name" value="NIDO_dom"/>
</dbReference>
<protein>
    <recommendedName>
        <fullName evidence="15">Mucin-4</fullName>
    </recommendedName>
</protein>
<evidence type="ECO:0008006" key="15">
    <source>
        <dbReference type="Google" id="ProtNLM"/>
    </source>
</evidence>
<feature type="region of interest" description="Disordered" evidence="7">
    <location>
        <begin position="1"/>
        <end position="27"/>
    </location>
</feature>
<evidence type="ECO:0000259" key="10">
    <source>
        <dbReference type="PROSITE" id="PS50856"/>
    </source>
</evidence>
<dbReference type="PANTHER" id="PTHR13802">
    <property type="entry name" value="MUCIN 4-RELATED"/>
    <property type="match status" value="1"/>
</dbReference>
<keyword evidence="5 6" id="KW-1015">Disulfide bond</keyword>
<evidence type="ECO:0000256" key="6">
    <source>
        <dbReference type="PROSITE-ProRule" id="PRU00076"/>
    </source>
</evidence>
<feature type="compositionally biased region" description="Low complexity" evidence="7">
    <location>
        <begin position="132"/>
        <end position="154"/>
    </location>
</feature>
<evidence type="ECO:0000259" key="11">
    <source>
        <dbReference type="PROSITE" id="PS51220"/>
    </source>
</evidence>
<feature type="compositionally biased region" description="Polar residues" evidence="7">
    <location>
        <begin position="669"/>
        <end position="747"/>
    </location>
</feature>
<evidence type="ECO:0000256" key="1">
    <source>
        <dbReference type="ARBA" id="ARBA00004370"/>
    </source>
</evidence>
<feature type="compositionally biased region" description="Low complexity" evidence="7">
    <location>
        <begin position="748"/>
        <end position="759"/>
    </location>
</feature>
<feature type="domain" description="EGF-like" evidence="9">
    <location>
        <begin position="1712"/>
        <end position="1751"/>
    </location>
</feature>
<feature type="compositionally biased region" description="Low complexity" evidence="7">
    <location>
        <begin position="506"/>
        <end position="522"/>
    </location>
</feature>
<dbReference type="Pfam" id="PF23263">
    <property type="entry name" value="C8-3_MUC4"/>
    <property type="match status" value="1"/>
</dbReference>
<evidence type="ECO:0000313" key="14">
    <source>
        <dbReference type="Proteomes" id="UP000694547"/>
    </source>
</evidence>
<dbReference type="SMART" id="SM00723">
    <property type="entry name" value="AMOP"/>
    <property type="match status" value="1"/>
</dbReference>
<keyword evidence="2 8" id="KW-0812">Transmembrane</keyword>
<dbReference type="PROSITE" id="PS50856">
    <property type="entry name" value="AMOP"/>
    <property type="match status" value="1"/>
</dbReference>
<reference evidence="13" key="2">
    <citation type="submission" date="2025-08" db="UniProtKB">
        <authorList>
            <consortium name="Ensembl"/>
        </authorList>
    </citation>
    <scope>IDENTIFICATION</scope>
</reference>
<dbReference type="Pfam" id="PF00094">
    <property type="entry name" value="VWD"/>
    <property type="match status" value="1"/>
</dbReference>
<dbReference type="PANTHER" id="PTHR13802:SF52">
    <property type="entry name" value="MUCIN-4"/>
    <property type="match status" value="1"/>
</dbReference>
<dbReference type="Ensembl" id="ENSPEMT00000034706.1">
    <property type="protein sequence ID" value="ENSPEMP00000030128.1"/>
    <property type="gene ID" value="ENSPEMG00000024593.1"/>
</dbReference>
<feature type="transmembrane region" description="Helical" evidence="8">
    <location>
        <begin position="1957"/>
        <end position="1980"/>
    </location>
</feature>
<dbReference type="InterPro" id="IPR005533">
    <property type="entry name" value="AMOP_dom"/>
</dbReference>
<sequence length="1997" mass="212905">MPASAPSTDSASANTGHTSPAVSHSSTSAITTVLMTNSPNVLSTVTSLITSNQELSTSQNGHTGTMETSSNPQSTPLTEVTTSALSSSPSGSTPAQTGSQGTSSPEATTNPFSSSVSNTKPATSEMPTLAPSTESTSGSTGHTSPAVSPSSTSAITGISMTNSPNVLSTMTTPITSNQELSTSQNGHTGTMETSSNPQNTPLTEVTTSTPSSSPSGSTPAQTGSQGTSSPEATTNPFSSSVSNTNPPVTEMPTSAPSTDSTSGSTGHTSPAVSHISTSIITTVSMTNSPNVLSTMTTSITSNQESSTSQNGHTGTMETNSNPQSTSLTEVTTSAPSSFPSGSTPAQTGSQGTSSPQTTSSPFTSSVSNTNPPKTEMPTSAPSTDNTSGSEGHTSPDVSQSSTSIITTVSMTNSPNVLSTVTSPITSNQEFMETSSNPQSTPLTEVTTSALSSFPSGSTPAQTGSQGTSSPQTTSSPFISTQTGSQGTSSPEATTNPFSSSVSNTKTATSEMPTSSPSTDSTSGRILMTNSPNVLSTVTSPITSNEELSTSSQNGHTGTMETSSNPQSTPLTEVTTSTLFSFPSGSTPAQTGSQGTSSPEPTTNPFTSSVSNTNPPKTEMPTSAPSTDSTSGSTGHTSLAVSQSSTSAITGISMTNSPNVLSTVTSPITSNQELSTSSQNGHTGTMETSSNPQSTPLTEVTTSALTSFPSGSTPVQTGSQGTSSSEAITNPFSSSVSNTNPPKTEMPNSSPSTDSTSGSTWHTSAHVTESFGVITSGVSSSTLTGQSTVLAYSTSTQPPSTYSQSYQTTSMATSSIYHTSTLTEVTTENHSSSSSGPTVTDTFSHGTSSSGESATYNTGKRTTTSSLKTDSGRGTSLPATSWTLTTPSSTTASRSTAPPLPILPEQGIALFPYGTSPHIGDLRLFDRTVDFTSPLFKIQIGFPLGSSLRDSFYFTDNGQIVFPESDYSIFSYPNPPQRGFTGREHVAMVAPFWADADFSSSRGTIFYQEYSTLYDGNSELIRGVEALIHEFTGDWSYKAKWTLKVTWVDVPTYPARWSFGTNTYQAILSTDGSSSYALFLYQSGGMRWDVAQGLRKQVLMGFSSGDGYFENSPLILRPAMEKYRPDRFLDSKLGIRGLQVYRLHKEVRPNYRLRCLQWLKSQPQSPSWGWGWSQISCPCSWQQGRRDLRFWRVNTGWWDGSSRQLCSFSSWRGGVCCSYGHWGEFREGWRMHSPWQFEQEREAQNWCCRWNDKPSLCAEYRRVRPRFGCAWYRPPRPAWTYGDPHITTLDNASYTFNGLGDFLLVQARDANSSFLLEGRTAQTGSAKATNFIAFAAQYNTSSLASPVTVQWFLEPNDTIRVLYNNRTVAFDTNHTEEVFNTTGVLMTQNGSQVSASFDGTVTISVIALSNILHASSSLPEGYRHHTKGLLGVWNDNPEDDFRMPNGSTIPSKSSEETIFHYGMTWQINGTGLLGMRTDPLPSNFTPVFLSQLRNTSDANLTSGCRGDTQCEFDALATGNAGIGQSTNTILETFQNVNGTLNQYPPSINCSRDIRAYKGRTETVDITSDSKDVTFTLTDSQPFRSLFLWTENGSLQWTPPASPEACTLEILARDARTNLSSVLQPQTTICFCNTESQCLYNETSREGNSSLEVASCKCDGDTFGRFCERSKDLCEEPCFPNVPCTPGKGCEACPPNMTGDGRHCAALVDPLACQNHSCPANHCYNHGHCYISGAPDCQPACTCPPAFTDARCLLAGNSFTPTIAKELPLRTIMLSLREDENASLADVNASVSATLTVPLPRSSLPARPSDKSIQHWRVTSHFQYRPRGPVIHFLNDQLMDAVVEAFLLQAPRGRQMRSSGEARKNVNFFPISRADVHHVKALNLGNLSDYFLCEGYKGYELVYSPQDGVTCVSPCSEGYCHNGGQCQHLPDGPQCSCASFTIYTSWGERCEHLSVKLGAFFGILFGALGALLLLGILAFVIFHFCGSMNKFSYPLDSEL</sequence>
<evidence type="ECO:0000313" key="13">
    <source>
        <dbReference type="Ensembl" id="ENSPEMP00000030128.1"/>
    </source>
</evidence>
<dbReference type="PROSITE" id="PS50026">
    <property type="entry name" value="EGF_3"/>
    <property type="match status" value="2"/>
</dbReference>
<reference evidence="13 14" key="1">
    <citation type="submission" date="2018-10" db="EMBL/GenBank/DDBJ databases">
        <title>Improved assembly of the deer mouse Peromyscus maniculatus genome.</title>
        <authorList>
            <person name="Lassance J.-M."/>
            <person name="Hoekstra H.E."/>
        </authorList>
    </citation>
    <scope>NUCLEOTIDE SEQUENCE [LARGE SCALE GENOMIC DNA]</scope>
</reference>
<dbReference type="InterPro" id="IPR051495">
    <property type="entry name" value="Epithelial_Barrier/Signaling"/>
</dbReference>
<feature type="region of interest" description="Disordered" evidence="7">
    <location>
        <begin position="669"/>
        <end position="761"/>
    </location>
</feature>
<feature type="compositionally biased region" description="Polar residues" evidence="7">
    <location>
        <begin position="490"/>
        <end position="505"/>
    </location>
</feature>
<dbReference type="Proteomes" id="UP000694547">
    <property type="component" value="Chromosome 12"/>
</dbReference>
<keyword evidence="14" id="KW-1185">Reference proteome</keyword>
<feature type="compositionally biased region" description="Polar residues" evidence="7">
    <location>
        <begin position="823"/>
        <end position="873"/>
    </location>
</feature>
<dbReference type="SMART" id="SM00539">
    <property type="entry name" value="NIDO"/>
    <property type="match status" value="1"/>
</dbReference>
<name>A0A8C8UDM4_PERMB</name>
<dbReference type="Pfam" id="PF06119">
    <property type="entry name" value="NIDO"/>
    <property type="match status" value="1"/>
</dbReference>
<feature type="compositionally biased region" description="Low complexity" evidence="7">
    <location>
        <begin position="200"/>
        <end position="224"/>
    </location>
</feature>
<feature type="disulfide bond" evidence="6">
    <location>
        <begin position="1741"/>
        <end position="1750"/>
    </location>
</feature>
<dbReference type="PROSITE" id="PS51233">
    <property type="entry name" value="VWFD"/>
    <property type="match status" value="1"/>
</dbReference>
<feature type="compositionally biased region" description="Polar residues" evidence="7">
    <location>
        <begin position="100"/>
        <end position="126"/>
    </location>
</feature>
<evidence type="ECO:0000256" key="5">
    <source>
        <dbReference type="ARBA" id="ARBA00023157"/>
    </source>
</evidence>
<dbReference type="GO" id="GO:0016020">
    <property type="term" value="C:membrane"/>
    <property type="evidence" value="ECO:0007669"/>
    <property type="project" value="UniProtKB-SubCell"/>
</dbReference>
<feature type="compositionally biased region" description="Low complexity" evidence="7">
    <location>
        <begin position="81"/>
        <end position="99"/>
    </location>
</feature>
<dbReference type="GeneTree" id="ENSGT00730000110943"/>
<feature type="compositionally biased region" description="Polar residues" evidence="7">
    <location>
        <begin position="527"/>
        <end position="615"/>
    </location>
</feature>
<feature type="region of interest" description="Disordered" evidence="7">
    <location>
        <begin position="428"/>
        <end position="641"/>
    </location>
</feature>
<feature type="compositionally biased region" description="Polar residues" evidence="7">
    <location>
        <begin position="52"/>
        <end position="80"/>
    </location>
</feature>
<evidence type="ECO:0000256" key="4">
    <source>
        <dbReference type="ARBA" id="ARBA00023136"/>
    </source>
</evidence>
<proteinExistence type="predicted"/>
<dbReference type="InterPro" id="IPR000742">
    <property type="entry name" value="EGF"/>
</dbReference>
<feature type="compositionally biased region" description="Polar residues" evidence="7">
    <location>
        <begin position="291"/>
        <end position="346"/>
    </location>
</feature>
<feature type="compositionally biased region" description="Low complexity" evidence="7">
    <location>
        <begin position="620"/>
        <end position="637"/>
    </location>
</feature>
<feature type="domain" description="AMOP" evidence="10">
    <location>
        <begin position="1146"/>
        <end position="1263"/>
    </location>
</feature>
<dbReference type="InterPro" id="IPR056619">
    <property type="entry name" value="C8-3_MUC4"/>
</dbReference>
<reference evidence="13" key="3">
    <citation type="submission" date="2025-09" db="UniProtKB">
        <authorList>
            <consortium name="Ensembl"/>
        </authorList>
    </citation>
    <scope>IDENTIFICATION</scope>
</reference>
<dbReference type="InterPro" id="IPR001846">
    <property type="entry name" value="VWF_type-D"/>
</dbReference>
<feature type="compositionally biased region" description="Low complexity" evidence="7">
    <location>
        <begin position="461"/>
        <end position="489"/>
    </location>
</feature>
<dbReference type="GO" id="GO:0005176">
    <property type="term" value="F:ErbB-2 class receptor binding"/>
    <property type="evidence" value="ECO:0007669"/>
    <property type="project" value="TreeGrafter"/>
</dbReference>
<keyword evidence="4 8" id="KW-0472">Membrane</keyword>
<feature type="compositionally biased region" description="Polar residues" evidence="7">
    <location>
        <begin position="225"/>
        <end position="247"/>
    </location>
</feature>
<feature type="compositionally biased region" description="Polar residues" evidence="7">
    <location>
        <begin position="376"/>
        <end position="396"/>
    </location>
</feature>
<accession>A0A8C8UDM4</accession>
<feature type="compositionally biased region" description="Low complexity" evidence="7">
    <location>
        <begin position="347"/>
        <end position="372"/>
    </location>
</feature>
<evidence type="ECO:0000259" key="12">
    <source>
        <dbReference type="PROSITE" id="PS51233"/>
    </source>
</evidence>
<feature type="compositionally biased region" description="Low complexity" evidence="7">
    <location>
        <begin position="874"/>
        <end position="896"/>
    </location>
</feature>
<feature type="domain" description="EGF-like" evidence="9">
    <location>
        <begin position="1910"/>
        <end position="1949"/>
    </location>
</feature>
<keyword evidence="6" id="KW-0245">EGF-like domain</keyword>
<dbReference type="GO" id="GO:0007160">
    <property type="term" value="P:cell-matrix adhesion"/>
    <property type="evidence" value="ECO:0007669"/>
    <property type="project" value="InterPro"/>
</dbReference>
<comment type="caution">
    <text evidence="6">Lacks conserved residue(s) required for the propagation of feature annotation.</text>
</comment>
<evidence type="ECO:0000256" key="2">
    <source>
        <dbReference type="ARBA" id="ARBA00022692"/>
    </source>
</evidence>
<dbReference type="SMART" id="SM00216">
    <property type="entry name" value="VWD"/>
    <property type="match status" value="1"/>
</dbReference>
<feature type="region of interest" description="Disordered" evidence="7">
    <location>
        <begin position="52"/>
        <end position="272"/>
    </location>
</feature>
<evidence type="ECO:0000259" key="9">
    <source>
        <dbReference type="PROSITE" id="PS50026"/>
    </source>
</evidence>
<feature type="compositionally biased region" description="Low complexity" evidence="7">
    <location>
        <begin position="252"/>
        <end position="272"/>
    </location>
</feature>
<feature type="domain" description="VWFD" evidence="12">
    <location>
        <begin position="1275"/>
        <end position="1472"/>
    </location>
</feature>
<evidence type="ECO:0000256" key="7">
    <source>
        <dbReference type="SAM" id="MobiDB-lite"/>
    </source>
</evidence>
<feature type="compositionally biased region" description="Polar residues" evidence="7">
    <location>
        <begin position="14"/>
        <end position="27"/>
    </location>
</feature>
<dbReference type="CDD" id="cd00054">
    <property type="entry name" value="EGF_CA"/>
    <property type="match status" value="1"/>
</dbReference>
<dbReference type="SMART" id="SM00181">
    <property type="entry name" value="EGF"/>
    <property type="match status" value="3"/>
</dbReference>
<comment type="subcellular location">
    <subcellularLocation>
        <location evidence="1">Membrane</location>
    </subcellularLocation>
</comment>
<evidence type="ECO:0000256" key="3">
    <source>
        <dbReference type="ARBA" id="ARBA00022989"/>
    </source>
</evidence>
<feature type="domain" description="NIDO" evidence="11">
    <location>
        <begin position="990"/>
        <end position="1145"/>
    </location>
</feature>
<feature type="compositionally biased region" description="Polar residues" evidence="7">
    <location>
        <begin position="155"/>
        <end position="199"/>
    </location>
</feature>